<dbReference type="InterPro" id="IPR050679">
    <property type="entry name" value="Bact_HTH_transcr_reg"/>
</dbReference>
<evidence type="ECO:0000259" key="4">
    <source>
        <dbReference type="PROSITE" id="PS50949"/>
    </source>
</evidence>
<dbReference type="CDD" id="cd07377">
    <property type="entry name" value="WHTH_GntR"/>
    <property type="match status" value="1"/>
</dbReference>
<keyword evidence="3" id="KW-0804">Transcription</keyword>
<dbReference type="PROSITE" id="PS50949">
    <property type="entry name" value="HTH_GNTR"/>
    <property type="match status" value="1"/>
</dbReference>
<dbReference type="InterPro" id="IPR000524">
    <property type="entry name" value="Tscrpt_reg_HTH_GntR"/>
</dbReference>
<name>A0A917DQN2_9BACL</name>
<evidence type="ECO:0000256" key="3">
    <source>
        <dbReference type="ARBA" id="ARBA00023163"/>
    </source>
</evidence>
<dbReference type="EMBL" id="BMHP01000001">
    <property type="protein sequence ID" value="GGD61606.1"/>
    <property type="molecule type" value="Genomic_DNA"/>
</dbReference>
<dbReference type="Gene3D" id="3.40.1410.10">
    <property type="entry name" value="Chorismate lyase-like"/>
    <property type="match status" value="1"/>
</dbReference>
<dbReference type="AlphaFoldDB" id="A0A917DQN2"/>
<evidence type="ECO:0000313" key="6">
    <source>
        <dbReference type="Proteomes" id="UP000612456"/>
    </source>
</evidence>
<dbReference type="RefSeq" id="WP_188991315.1">
    <property type="nucleotide sequence ID" value="NZ_BMHP01000001.1"/>
</dbReference>
<gene>
    <name evidence="5" type="ORF">GCM10010911_19340</name>
</gene>
<dbReference type="Pfam" id="PF07702">
    <property type="entry name" value="UTRA"/>
    <property type="match status" value="1"/>
</dbReference>
<dbReference type="GO" id="GO:0045892">
    <property type="term" value="P:negative regulation of DNA-templated transcription"/>
    <property type="evidence" value="ECO:0007669"/>
    <property type="project" value="TreeGrafter"/>
</dbReference>
<keyword evidence="2" id="KW-0238">DNA-binding</keyword>
<dbReference type="GO" id="GO:0003700">
    <property type="term" value="F:DNA-binding transcription factor activity"/>
    <property type="evidence" value="ECO:0007669"/>
    <property type="project" value="InterPro"/>
</dbReference>
<dbReference type="InterPro" id="IPR036390">
    <property type="entry name" value="WH_DNA-bd_sf"/>
</dbReference>
<dbReference type="PANTHER" id="PTHR44846:SF1">
    <property type="entry name" value="MANNOSYL-D-GLYCERATE TRANSPORT_METABOLISM SYSTEM REPRESSOR MNGR-RELATED"/>
    <property type="match status" value="1"/>
</dbReference>
<dbReference type="GO" id="GO:0003677">
    <property type="term" value="F:DNA binding"/>
    <property type="evidence" value="ECO:0007669"/>
    <property type="project" value="UniProtKB-KW"/>
</dbReference>
<evidence type="ECO:0000256" key="1">
    <source>
        <dbReference type="ARBA" id="ARBA00023015"/>
    </source>
</evidence>
<sequence length="245" mass="28058">MNRIILDHTLPIPLYHQLKEIFDFKIENGDWNQGQLIPTENELISYYEVSRTTVREAVNALVIEGKLEKKQGKGTLVCKPKMEEILGRLTGFAEEMAIKGLVPSAKVIEVMEVVPTALVREKLLNGQKNGKVLYIKRLRLANDEPIAIERSYWPADIGRLFGNLDLSTIAFYAVLEQNGVRLRYADENISARSADKGDAAILEVDEKSALMRMERVTYSIQGLPLEYTMTDYRSDRYMYKVRLER</sequence>
<organism evidence="5 6">
    <name type="scientific">Paenibacillus nasutitermitis</name>
    <dbReference type="NCBI Taxonomy" id="1652958"/>
    <lineage>
        <taxon>Bacteria</taxon>
        <taxon>Bacillati</taxon>
        <taxon>Bacillota</taxon>
        <taxon>Bacilli</taxon>
        <taxon>Bacillales</taxon>
        <taxon>Paenibacillaceae</taxon>
        <taxon>Paenibacillus</taxon>
    </lineage>
</organism>
<reference evidence="5" key="2">
    <citation type="submission" date="2020-09" db="EMBL/GenBank/DDBJ databases">
        <authorList>
            <person name="Sun Q."/>
            <person name="Zhou Y."/>
        </authorList>
    </citation>
    <scope>NUCLEOTIDE SEQUENCE</scope>
    <source>
        <strain evidence="5">CGMCC 1.15178</strain>
    </source>
</reference>
<protein>
    <submittedName>
        <fullName evidence="5">UbiC transcription regulator-associated domain protein</fullName>
    </submittedName>
</protein>
<accession>A0A917DQN2</accession>
<evidence type="ECO:0000256" key="2">
    <source>
        <dbReference type="ARBA" id="ARBA00023125"/>
    </source>
</evidence>
<dbReference type="Pfam" id="PF00392">
    <property type="entry name" value="GntR"/>
    <property type="match status" value="1"/>
</dbReference>
<comment type="caution">
    <text evidence="5">The sequence shown here is derived from an EMBL/GenBank/DDBJ whole genome shotgun (WGS) entry which is preliminary data.</text>
</comment>
<evidence type="ECO:0000313" key="5">
    <source>
        <dbReference type="EMBL" id="GGD61606.1"/>
    </source>
</evidence>
<dbReference type="PRINTS" id="PR00035">
    <property type="entry name" value="HTHGNTR"/>
</dbReference>
<reference evidence="5" key="1">
    <citation type="journal article" date="2014" name="Int. J. Syst. Evol. Microbiol.">
        <title>Complete genome sequence of Corynebacterium casei LMG S-19264T (=DSM 44701T), isolated from a smear-ripened cheese.</title>
        <authorList>
            <consortium name="US DOE Joint Genome Institute (JGI-PGF)"/>
            <person name="Walter F."/>
            <person name="Albersmeier A."/>
            <person name="Kalinowski J."/>
            <person name="Ruckert C."/>
        </authorList>
    </citation>
    <scope>NUCLEOTIDE SEQUENCE</scope>
    <source>
        <strain evidence="5">CGMCC 1.15178</strain>
    </source>
</reference>
<keyword evidence="1" id="KW-0805">Transcription regulation</keyword>
<proteinExistence type="predicted"/>
<dbReference type="SUPFAM" id="SSF64288">
    <property type="entry name" value="Chorismate lyase-like"/>
    <property type="match status" value="1"/>
</dbReference>
<dbReference type="SMART" id="SM00345">
    <property type="entry name" value="HTH_GNTR"/>
    <property type="match status" value="1"/>
</dbReference>
<dbReference type="Proteomes" id="UP000612456">
    <property type="component" value="Unassembled WGS sequence"/>
</dbReference>
<dbReference type="InterPro" id="IPR011663">
    <property type="entry name" value="UTRA"/>
</dbReference>
<dbReference type="SUPFAM" id="SSF46785">
    <property type="entry name" value="Winged helix' DNA-binding domain"/>
    <property type="match status" value="1"/>
</dbReference>
<feature type="domain" description="HTH gntR-type" evidence="4">
    <location>
        <begin position="12"/>
        <end position="80"/>
    </location>
</feature>
<dbReference type="SMART" id="SM00866">
    <property type="entry name" value="UTRA"/>
    <property type="match status" value="1"/>
</dbReference>
<dbReference type="InterPro" id="IPR036388">
    <property type="entry name" value="WH-like_DNA-bd_sf"/>
</dbReference>
<keyword evidence="6" id="KW-1185">Reference proteome</keyword>
<dbReference type="Gene3D" id="1.10.10.10">
    <property type="entry name" value="Winged helix-like DNA-binding domain superfamily/Winged helix DNA-binding domain"/>
    <property type="match status" value="1"/>
</dbReference>
<dbReference type="InterPro" id="IPR028978">
    <property type="entry name" value="Chorismate_lyase_/UTRA_dom_sf"/>
</dbReference>
<dbReference type="PANTHER" id="PTHR44846">
    <property type="entry name" value="MANNOSYL-D-GLYCERATE TRANSPORT/METABOLISM SYSTEM REPRESSOR MNGR-RELATED"/>
    <property type="match status" value="1"/>
</dbReference>